<reference evidence="1 2" key="1">
    <citation type="submission" date="2018-10" db="EMBL/GenBank/DDBJ databases">
        <title>Co-occurring genomic capacity for anaerobic methane metabolism and dissimilatory sulfite reduction discovered in the Korarchaeota.</title>
        <authorList>
            <person name="Mckay L.J."/>
            <person name="Dlakic M."/>
            <person name="Fields M.W."/>
            <person name="Delmont T.O."/>
            <person name="Eren A.M."/>
            <person name="Jay Z.J."/>
            <person name="Klingelsmith K.B."/>
            <person name="Rusch D.B."/>
            <person name="Inskeep W.P."/>
        </authorList>
    </citation>
    <scope>NUCLEOTIDE SEQUENCE [LARGE SCALE GENOMIC DNA]</scope>
    <source>
        <strain evidence="1 2">WS</strain>
    </source>
</reference>
<comment type="caution">
    <text evidence="1">The sequence shown here is derived from an EMBL/GenBank/DDBJ whole genome shotgun (WGS) entry which is preliminary data.</text>
</comment>
<evidence type="ECO:0000313" key="2">
    <source>
        <dbReference type="Proteomes" id="UP000278149"/>
    </source>
</evidence>
<dbReference type="Proteomes" id="UP000278149">
    <property type="component" value="Unassembled WGS sequence"/>
</dbReference>
<name>A0A3R9QRU0_9CREN</name>
<proteinExistence type="predicted"/>
<evidence type="ECO:0000313" key="1">
    <source>
        <dbReference type="EMBL" id="RSN68532.1"/>
    </source>
</evidence>
<accession>A0A3R9QRU0</accession>
<sequence length="63" mass="7019">MGIQAFPSLPSKMMTISGFLFLAALRIQVGFLLQLLFSSTVYFSPFGSVMMKSYRPNVCFSTL</sequence>
<organism evidence="1 2">
    <name type="scientific">Candidatus Korarchaeum cryptofilum</name>
    <dbReference type="NCBI Taxonomy" id="498846"/>
    <lineage>
        <taxon>Archaea</taxon>
        <taxon>Thermoproteota</taxon>
        <taxon>Candidatus Korarchaeia</taxon>
        <taxon>Candidatus Korarchaeales</taxon>
        <taxon>Candidatus Korarchaeaceae</taxon>
        <taxon>Candidatus Korarchaeum</taxon>
    </lineage>
</organism>
<protein>
    <submittedName>
        <fullName evidence="1">Uncharacterized protein</fullName>
    </submittedName>
</protein>
<dbReference type="EMBL" id="RCOR01000028">
    <property type="protein sequence ID" value="RSN68532.1"/>
    <property type="molecule type" value="Genomic_DNA"/>
</dbReference>
<gene>
    <name evidence="1" type="ORF">D9Q81_05850</name>
</gene>
<dbReference type="AlphaFoldDB" id="A0A3R9QRU0"/>